<reference evidence="1" key="1">
    <citation type="submission" date="2013-11" db="EMBL/GenBank/DDBJ databases">
        <title>Genome sequence of the fusiform rust pathogen reveals effectors for host alternation and coevolution with pine.</title>
        <authorList>
            <consortium name="DOE Joint Genome Institute"/>
            <person name="Smith K."/>
            <person name="Pendleton A."/>
            <person name="Kubisiak T."/>
            <person name="Anderson C."/>
            <person name="Salamov A."/>
            <person name="Aerts A."/>
            <person name="Riley R."/>
            <person name="Clum A."/>
            <person name="Lindquist E."/>
            <person name="Ence D."/>
            <person name="Campbell M."/>
            <person name="Kronenberg Z."/>
            <person name="Feau N."/>
            <person name="Dhillon B."/>
            <person name="Hamelin R."/>
            <person name="Burleigh J."/>
            <person name="Smith J."/>
            <person name="Yandell M."/>
            <person name="Nelson C."/>
            <person name="Grigoriev I."/>
            <person name="Davis J."/>
        </authorList>
    </citation>
    <scope>NUCLEOTIDE SEQUENCE</scope>
    <source>
        <strain evidence="1">G11</strain>
    </source>
</reference>
<evidence type="ECO:0000313" key="2">
    <source>
        <dbReference type="Proteomes" id="UP000886653"/>
    </source>
</evidence>
<dbReference type="Proteomes" id="UP000886653">
    <property type="component" value="Unassembled WGS sequence"/>
</dbReference>
<dbReference type="EMBL" id="MU167251">
    <property type="protein sequence ID" value="KAG0147128.1"/>
    <property type="molecule type" value="Genomic_DNA"/>
</dbReference>
<organism evidence="1 2">
    <name type="scientific">Cronartium quercuum f. sp. fusiforme G11</name>
    <dbReference type="NCBI Taxonomy" id="708437"/>
    <lineage>
        <taxon>Eukaryota</taxon>
        <taxon>Fungi</taxon>
        <taxon>Dikarya</taxon>
        <taxon>Basidiomycota</taxon>
        <taxon>Pucciniomycotina</taxon>
        <taxon>Pucciniomycetes</taxon>
        <taxon>Pucciniales</taxon>
        <taxon>Coleosporiaceae</taxon>
        <taxon>Cronartium</taxon>
    </lineage>
</organism>
<evidence type="ECO:0000313" key="1">
    <source>
        <dbReference type="EMBL" id="KAG0147128.1"/>
    </source>
</evidence>
<dbReference type="AlphaFoldDB" id="A0A9P6TDV4"/>
<sequence length="60" mass="6804">MQPMEDQAILAKYKEQFQSEFNALFPKALPPLEQVGDEWLATDEAVWVPTEVPERVGGID</sequence>
<keyword evidence="2" id="KW-1185">Reference proteome</keyword>
<gene>
    <name evidence="1" type="ORF">CROQUDRAFT_91755</name>
</gene>
<name>A0A9P6TDV4_9BASI</name>
<comment type="caution">
    <text evidence="1">The sequence shown here is derived from an EMBL/GenBank/DDBJ whole genome shotgun (WGS) entry which is preliminary data.</text>
</comment>
<proteinExistence type="predicted"/>
<accession>A0A9P6TDV4</accession>
<protein>
    <submittedName>
        <fullName evidence="1">Uncharacterized protein</fullName>
    </submittedName>
</protein>